<dbReference type="PANTHER" id="PTHR33841:SF1">
    <property type="entry name" value="DNA METHYLTRANSFERASE A"/>
    <property type="match status" value="1"/>
</dbReference>
<dbReference type="InterPro" id="IPR011639">
    <property type="entry name" value="MethylTrfase_TaqI-like_dom"/>
</dbReference>
<keyword evidence="3" id="KW-0808">Transferase</keyword>
<keyword evidence="9" id="KW-1185">Reference proteome</keyword>
<keyword evidence="2" id="KW-0489">Methyltransferase</keyword>
<evidence type="ECO:0000256" key="5">
    <source>
        <dbReference type="ARBA" id="ARBA00047942"/>
    </source>
</evidence>
<gene>
    <name evidence="8" type="ORF">LI90_2852</name>
</gene>
<dbReference type="InterPro" id="IPR029063">
    <property type="entry name" value="SAM-dependent_MTases_sf"/>
</dbReference>
<evidence type="ECO:0000256" key="4">
    <source>
        <dbReference type="ARBA" id="ARBA00022691"/>
    </source>
</evidence>
<evidence type="ECO:0000256" key="6">
    <source>
        <dbReference type="SAM" id="MobiDB-lite"/>
    </source>
</evidence>
<dbReference type="GO" id="GO:0006304">
    <property type="term" value="P:DNA modification"/>
    <property type="evidence" value="ECO:0007669"/>
    <property type="project" value="InterPro"/>
</dbReference>
<dbReference type="OrthoDB" id="4280289at2"/>
<dbReference type="EMBL" id="LAXD01000001">
    <property type="protein sequence ID" value="KWX01820.1"/>
    <property type="molecule type" value="Genomic_DNA"/>
</dbReference>
<dbReference type="PATRIC" id="fig|1469144.10.peg.3084"/>
<dbReference type="GO" id="GO:0009007">
    <property type="term" value="F:site-specific DNA-methyltransferase (adenine-specific) activity"/>
    <property type="evidence" value="ECO:0007669"/>
    <property type="project" value="UniProtKB-EC"/>
</dbReference>
<comment type="catalytic activity">
    <reaction evidence="5">
        <text>a 2'-deoxyadenosine in DNA + S-adenosyl-L-methionine = an N(6)-methyl-2'-deoxyadenosine in DNA + S-adenosyl-L-homocysteine + H(+)</text>
        <dbReference type="Rhea" id="RHEA:15197"/>
        <dbReference type="Rhea" id="RHEA-COMP:12418"/>
        <dbReference type="Rhea" id="RHEA-COMP:12419"/>
        <dbReference type="ChEBI" id="CHEBI:15378"/>
        <dbReference type="ChEBI" id="CHEBI:57856"/>
        <dbReference type="ChEBI" id="CHEBI:59789"/>
        <dbReference type="ChEBI" id="CHEBI:90615"/>
        <dbReference type="ChEBI" id="CHEBI:90616"/>
        <dbReference type="EC" id="2.1.1.72"/>
    </reaction>
</comment>
<dbReference type="Gene3D" id="3.40.50.150">
    <property type="entry name" value="Vaccinia Virus protein VP39"/>
    <property type="match status" value="2"/>
</dbReference>
<organism evidence="8 9">
    <name type="scientific">Carbonactinospora thermoautotrophica</name>
    <dbReference type="NCBI Taxonomy" id="1469144"/>
    <lineage>
        <taxon>Bacteria</taxon>
        <taxon>Bacillati</taxon>
        <taxon>Actinomycetota</taxon>
        <taxon>Actinomycetes</taxon>
        <taxon>Kitasatosporales</taxon>
        <taxon>Carbonactinosporaceae</taxon>
        <taxon>Carbonactinospora</taxon>
    </lineage>
</organism>
<dbReference type="GO" id="GO:0032259">
    <property type="term" value="P:methylation"/>
    <property type="evidence" value="ECO:0007669"/>
    <property type="project" value="UniProtKB-KW"/>
</dbReference>
<evidence type="ECO:0000256" key="3">
    <source>
        <dbReference type="ARBA" id="ARBA00022679"/>
    </source>
</evidence>
<dbReference type="SUPFAM" id="SSF53335">
    <property type="entry name" value="S-adenosyl-L-methionine-dependent methyltransferases"/>
    <property type="match status" value="1"/>
</dbReference>
<name>A0A132MVU9_9ACTN</name>
<feature type="region of interest" description="Disordered" evidence="6">
    <location>
        <begin position="1331"/>
        <end position="1355"/>
    </location>
</feature>
<evidence type="ECO:0000259" key="7">
    <source>
        <dbReference type="Pfam" id="PF07669"/>
    </source>
</evidence>
<feature type="domain" description="Type II methyltransferase M.TaqI-like" evidence="7">
    <location>
        <begin position="558"/>
        <end position="805"/>
    </location>
</feature>
<comment type="caution">
    <text evidence="8">The sequence shown here is derived from an EMBL/GenBank/DDBJ whole genome shotgun (WGS) entry which is preliminary data.</text>
</comment>
<dbReference type="RefSeq" id="WP_066888533.1">
    <property type="nucleotide sequence ID" value="NZ_LAXD01000001.1"/>
</dbReference>
<evidence type="ECO:0000313" key="8">
    <source>
        <dbReference type="EMBL" id="KWX01820.1"/>
    </source>
</evidence>
<accession>A0A132MVU9</accession>
<dbReference type="Proteomes" id="UP000070188">
    <property type="component" value="Unassembled WGS sequence"/>
</dbReference>
<dbReference type="InterPro" id="IPR050953">
    <property type="entry name" value="N4_N6_ade-DNA_methylase"/>
</dbReference>
<dbReference type="Pfam" id="PF07669">
    <property type="entry name" value="Eco57I"/>
    <property type="match status" value="1"/>
</dbReference>
<protein>
    <recommendedName>
        <fullName evidence="1">site-specific DNA-methyltransferase (adenine-specific)</fullName>
        <ecNumber evidence="1">2.1.1.72</ecNumber>
    </recommendedName>
</protein>
<evidence type="ECO:0000313" key="9">
    <source>
        <dbReference type="Proteomes" id="UP000070188"/>
    </source>
</evidence>
<feature type="compositionally biased region" description="Basic and acidic residues" evidence="6">
    <location>
        <begin position="1345"/>
        <end position="1355"/>
    </location>
</feature>
<dbReference type="PANTHER" id="PTHR33841">
    <property type="entry name" value="DNA METHYLTRANSFERASE YEEA-RELATED"/>
    <property type="match status" value="1"/>
</dbReference>
<dbReference type="PRINTS" id="PR00507">
    <property type="entry name" value="N12N6MTFRASE"/>
</dbReference>
<reference evidence="9" key="1">
    <citation type="submission" date="2015-04" db="EMBL/GenBank/DDBJ databases">
        <title>Physiological reanalysis, assessment of diazotrophy, and genome sequences of multiple isolates of Streptomyces thermoautotrophicus.</title>
        <authorList>
            <person name="MacKellar D.C."/>
            <person name="Lieber L."/>
            <person name="Norman J."/>
            <person name="Bolger A."/>
            <person name="Tobin C."/>
            <person name="Murray J.W."/>
            <person name="Chang R."/>
            <person name="Ford T."/>
            <person name="Nguyen P.Q."/>
            <person name="Woodward J."/>
            <person name="Permingeat H."/>
            <person name="Joshi N.S."/>
            <person name="Silver P.A."/>
            <person name="Usadel B."/>
            <person name="Rutherford A.W."/>
            <person name="Friesen M."/>
            <person name="Prell J."/>
        </authorList>
    </citation>
    <scope>NUCLEOTIDE SEQUENCE [LARGE SCALE GENOMIC DNA]</scope>
    <source>
        <strain evidence="9">H1</strain>
    </source>
</reference>
<sequence>MSQTAYTAVRIEGNLLPHDLLEAIQRGDHDVPGIRPEDYHLAAGERLNHAASRKWDYLTGVYRSFRDRLAQLPETDPATTLTRERWLLILLDELGFGRLPYQRGGLAAEGETYPVSHAWQQVPIHLLGWRTELDRRTGGGKAGRAPQAMLQEFLNASDEHLWGVLSNGRQLRILRDSTNLVGAAYVEFDLEAIFDGELYSEFVLLYALAHVSRFEARPVDSEGAPVPAGCWLERWRAYAAETGSRARERMRDGVKAALERLGTGFLRANPKLARALAEGRLKKEDFQHELLRLAYQLIFCFVAEDRGVLLDPQAPEAARQRYRDYFSTARLREIAARRYGDRHTDLWQALVYVLDGLGSGNDRLGLPALGGLFFRDEKLERQQLDLDADPARVPPDFLRRCPLANADLLEAVRHLATFRDRQGRLHATNFRHLGSEELGSVYESLLELIPAVEPGPSFVLRERPGNERKTTGSYYTSDPLIQCLLDTALDPVIEEHAKRGVPDDLLKITVCDPSCGSGHFLVAAARRIAKRYAAMVTGEDEPVPEKVREAMHEVVARCVYGVDINPLAAELAKVSLWLESVRPGKPLAFLDSKIKVGNALLGVTPKLLEAGIPDEAFKPIEGDDKDLAGNLRKQNQRERVAHKAGGEQQTFDFGEPVVRVSNMDDAEQARRLAAMPLSSLADIREQVRRFREFENDPKRKQRKRVADAWCAAFMWRKHTEAAEAITTAVLRKIIQGEQLPNPVAEELDKLVKRYRFFHWHLEFPEIFEVVDEERPDHNPDTGWQGGFTCVLGNPPWERVKLQEQEFFAARRPEIANAPNAAARKKLIKALADSDDETDRRLFEDFREELRTAAGWSHFLRDSGRYPLTGRGDINTYAVFAETARTILALSGRAGLVLPTGIATDATTALFFGDLVRNAKLAAFLEFENEAFLLSHDVHHSFRFCLLTMCGRAGRVEQAEFAFAIRYMADLPDRRFTMPPEEILLVNPNTGTVPLFRSRRDAEITLGIYRRVPVLWQEYPRRNPWGLSFIRMFDMANDSELFRTRAELEADGWELRGNVFVKGEERMLPLYEAKMIHHFDHRLGTYEGQTQAQANMGTLPRLTPEQKADPTRTALPRYWVSAGAVAERMGDWLDREWLLGWRDICRSSDERTVIPAVIPWAAVGHTLPLMLSENERLPLLYANLTAFVLDYVARQKMAGTHLTYGYLNQLAVLPPERYDGPAPWAPEQELADWISSRVLELTYTTWDMKPFARDLRDDGPPFVWDEERRFAMRAELDAAFFHLYGVERDDVAYIMDSFRAFRNNDPERFARTKELILQVYDVMAKAMETGEPYRTILDPPPGQGPRHPESSRPDSM</sequence>
<evidence type="ECO:0000256" key="2">
    <source>
        <dbReference type="ARBA" id="ARBA00022603"/>
    </source>
</evidence>
<evidence type="ECO:0000256" key="1">
    <source>
        <dbReference type="ARBA" id="ARBA00011900"/>
    </source>
</evidence>
<proteinExistence type="predicted"/>
<keyword evidence="4" id="KW-0949">S-adenosyl-L-methionine</keyword>
<dbReference type="EC" id="2.1.1.72" evidence="1"/>
<dbReference type="STRING" id="1469144.LI90_2852"/>